<evidence type="ECO:0000313" key="3">
    <source>
        <dbReference type="Proteomes" id="UP000708208"/>
    </source>
</evidence>
<organism evidence="2 3">
    <name type="scientific">Allacma fusca</name>
    <dbReference type="NCBI Taxonomy" id="39272"/>
    <lineage>
        <taxon>Eukaryota</taxon>
        <taxon>Metazoa</taxon>
        <taxon>Ecdysozoa</taxon>
        <taxon>Arthropoda</taxon>
        <taxon>Hexapoda</taxon>
        <taxon>Collembola</taxon>
        <taxon>Symphypleona</taxon>
        <taxon>Sminthuridae</taxon>
        <taxon>Allacma</taxon>
    </lineage>
</organism>
<feature type="compositionally biased region" description="Gly residues" evidence="1">
    <location>
        <begin position="1"/>
        <end position="10"/>
    </location>
</feature>
<name>A0A8J2PP30_9HEXA</name>
<comment type="caution">
    <text evidence="2">The sequence shown here is derived from an EMBL/GenBank/DDBJ whole genome shotgun (WGS) entry which is preliminary data.</text>
</comment>
<dbReference type="Proteomes" id="UP000708208">
    <property type="component" value="Unassembled WGS sequence"/>
</dbReference>
<feature type="non-terminal residue" evidence="2">
    <location>
        <position position="1"/>
    </location>
</feature>
<proteinExistence type="predicted"/>
<feature type="region of interest" description="Disordered" evidence="1">
    <location>
        <begin position="1"/>
        <end position="32"/>
    </location>
</feature>
<reference evidence="2" key="1">
    <citation type="submission" date="2021-06" db="EMBL/GenBank/DDBJ databases">
        <authorList>
            <person name="Hodson N. C."/>
            <person name="Mongue J. A."/>
            <person name="Jaron S. K."/>
        </authorList>
    </citation>
    <scope>NUCLEOTIDE SEQUENCE</scope>
</reference>
<evidence type="ECO:0000313" key="2">
    <source>
        <dbReference type="EMBL" id="CAG7830730.1"/>
    </source>
</evidence>
<accession>A0A8J2PP30</accession>
<feature type="compositionally biased region" description="Acidic residues" evidence="1">
    <location>
        <begin position="12"/>
        <end position="26"/>
    </location>
</feature>
<sequence length="32" mass="3145">ATAGSSGTGTGEEIDQSDEGSEDEQIESPSSS</sequence>
<dbReference type="EMBL" id="CAJVCH010557335">
    <property type="protein sequence ID" value="CAG7830730.1"/>
    <property type="molecule type" value="Genomic_DNA"/>
</dbReference>
<evidence type="ECO:0000256" key="1">
    <source>
        <dbReference type="SAM" id="MobiDB-lite"/>
    </source>
</evidence>
<gene>
    <name evidence="2" type="ORF">AFUS01_LOCUS40516</name>
</gene>
<keyword evidence="3" id="KW-1185">Reference proteome</keyword>
<protein>
    <submittedName>
        <fullName evidence="2">Uncharacterized protein</fullName>
    </submittedName>
</protein>
<dbReference type="AlphaFoldDB" id="A0A8J2PP30"/>